<dbReference type="GO" id="GO:0003723">
    <property type="term" value="F:RNA binding"/>
    <property type="evidence" value="ECO:0007669"/>
    <property type="project" value="InterPro"/>
</dbReference>
<dbReference type="PANTHER" id="PTHR21321:SF4">
    <property type="entry name" value="EXOSOME COMPLEX COMPONENT RRP4"/>
    <property type="match status" value="1"/>
</dbReference>
<dbReference type="PANTHER" id="PTHR21321">
    <property type="entry name" value="PNAS-3 RELATED"/>
    <property type="match status" value="1"/>
</dbReference>
<keyword evidence="2" id="KW-0271">Exosome</keyword>
<dbReference type="GO" id="GO:0000177">
    <property type="term" value="C:cytoplasmic exosome (RNase complex)"/>
    <property type="evidence" value="ECO:0007669"/>
    <property type="project" value="TreeGrafter"/>
</dbReference>
<dbReference type="InterPro" id="IPR048565">
    <property type="entry name" value="S1_RRP4"/>
</dbReference>
<dbReference type="CDD" id="cd05789">
    <property type="entry name" value="S1_Rrp4"/>
    <property type="match status" value="1"/>
</dbReference>
<dbReference type="SUPFAM" id="SSF50249">
    <property type="entry name" value="Nucleic acid-binding proteins"/>
    <property type="match status" value="1"/>
</dbReference>
<dbReference type="GO" id="GO:0071051">
    <property type="term" value="P:poly(A)-dependent snoRNA 3'-end processing"/>
    <property type="evidence" value="ECO:0007669"/>
    <property type="project" value="TreeGrafter"/>
</dbReference>
<dbReference type="Pfam" id="PF14382">
    <property type="entry name" value="ECR1_N"/>
    <property type="match status" value="1"/>
</dbReference>
<dbReference type="InterPro" id="IPR026699">
    <property type="entry name" value="Exosome_RNA_bind1/RRP40/RRP4"/>
</dbReference>
<sequence>MATMLVRGFELEERSAAAHAALLELPGANNTSVFVSPGDIIEVDMDAGFLRGHGTQVVDGQLMATVCGVVERVNKLVSVKPLKTRYSAECGDVVVGRVSEIAQKRWKVDINSKQNAALLLSAVNLPGGVQRRRTNVDELNMRSVFEEGDAISVTCPPVVQYSRQSDRIYLSSSSSEQMSAILFCAEFHFLPSLG</sequence>
<dbReference type="SUPFAM" id="SSF110324">
    <property type="entry name" value="Ribosomal L27 protein-like"/>
    <property type="match status" value="1"/>
</dbReference>
<evidence type="ECO:0000259" key="3">
    <source>
        <dbReference type="Pfam" id="PF14382"/>
    </source>
</evidence>
<dbReference type="GO" id="GO:0000176">
    <property type="term" value="C:nuclear exosome (RNase complex)"/>
    <property type="evidence" value="ECO:0007669"/>
    <property type="project" value="TreeGrafter"/>
</dbReference>
<evidence type="ECO:0000313" key="6">
    <source>
        <dbReference type="Proteomes" id="UP001190700"/>
    </source>
</evidence>
<evidence type="ECO:0000256" key="2">
    <source>
        <dbReference type="ARBA" id="ARBA00022835"/>
    </source>
</evidence>
<organism evidence="5 6">
    <name type="scientific">Cymbomonas tetramitiformis</name>
    <dbReference type="NCBI Taxonomy" id="36881"/>
    <lineage>
        <taxon>Eukaryota</taxon>
        <taxon>Viridiplantae</taxon>
        <taxon>Chlorophyta</taxon>
        <taxon>Pyramimonadophyceae</taxon>
        <taxon>Pyramimonadales</taxon>
        <taxon>Pyramimonadaceae</taxon>
        <taxon>Cymbomonas</taxon>
    </lineage>
</organism>
<evidence type="ECO:0000313" key="5">
    <source>
        <dbReference type="EMBL" id="KAK3256361.1"/>
    </source>
</evidence>
<dbReference type="InterPro" id="IPR025721">
    <property type="entry name" value="Exosome_cplx_N_dom"/>
</dbReference>
<dbReference type="Proteomes" id="UP001190700">
    <property type="component" value="Unassembled WGS sequence"/>
</dbReference>
<comment type="caution">
    <text evidence="5">The sequence shown here is derived from an EMBL/GenBank/DDBJ whole genome shotgun (WGS) entry which is preliminary data.</text>
</comment>
<proteinExistence type="predicted"/>
<name>A0AAE0FAT3_9CHLO</name>
<dbReference type="GO" id="GO:0034475">
    <property type="term" value="P:U4 snRNA 3'-end processing"/>
    <property type="evidence" value="ECO:0007669"/>
    <property type="project" value="TreeGrafter"/>
</dbReference>
<protein>
    <recommendedName>
        <fullName evidence="7">Ribosomal RNA-processing protein 4</fullName>
    </recommendedName>
</protein>
<dbReference type="GO" id="GO:0000467">
    <property type="term" value="P:exonucleolytic trimming to generate mature 3'-end of 5.8S rRNA from tricistronic rRNA transcript (SSU-rRNA, 5.8S rRNA, LSU-rRNA)"/>
    <property type="evidence" value="ECO:0007669"/>
    <property type="project" value="TreeGrafter"/>
</dbReference>
<keyword evidence="6" id="KW-1185">Reference proteome</keyword>
<gene>
    <name evidence="5" type="ORF">CYMTET_34502</name>
</gene>
<reference evidence="5 6" key="1">
    <citation type="journal article" date="2015" name="Genome Biol. Evol.">
        <title>Comparative Genomics of a Bacterivorous Green Alga Reveals Evolutionary Causalities and Consequences of Phago-Mixotrophic Mode of Nutrition.</title>
        <authorList>
            <person name="Burns J.A."/>
            <person name="Paasch A."/>
            <person name="Narechania A."/>
            <person name="Kim E."/>
        </authorList>
    </citation>
    <scope>NUCLEOTIDE SEQUENCE [LARGE SCALE GENOMIC DNA]</scope>
    <source>
        <strain evidence="5 6">PLY_AMNH</strain>
    </source>
</reference>
<dbReference type="GO" id="GO:0071034">
    <property type="term" value="P:CUT catabolic process"/>
    <property type="evidence" value="ECO:0007669"/>
    <property type="project" value="TreeGrafter"/>
</dbReference>
<dbReference type="GO" id="GO:0071035">
    <property type="term" value="P:nuclear polyadenylation-dependent rRNA catabolic process"/>
    <property type="evidence" value="ECO:0007669"/>
    <property type="project" value="TreeGrafter"/>
</dbReference>
<dbReference type="InterPro" id="IPR012340">
    <property type="entry name" value="NA-bd_OB-fold"/>
</dbReference>
<feature type="domain" description="RRP4 S1" evidence="4">
    <location>
        <begin position="85"/>
        <end position="152"/>
    </location>
</feature>
<dbReference type="AlphaFoldDB" id="A0AAE0FAT3"/>
<comment type="subcellular location">
    <subcellularLocation>
        <location evidence="1">Nucleus</location>
    </subcellularLocation>
</comment>
<evidence type="ECO:0008006" key="7">
    <source>
        <dbReference type="Google" id="ProtNLM"/>
    </source>
</evidence>
<evidence type="ECO:0000256" key="1">
    <source>
        <dbReference type="ARBA" id="ARBA00004123"/>
    </source>
</evidence>
<dbReference type="GO" id="GO:0071038">
    <property type="term" value="P:TRAMP-dependent tRNA surveillance pathway"/>
    <property type="evidence" value="ECO:0007669"/>
    <property type="project" value="TreeGrafter"/>
</dbReference>
<feature type="domain" description="Exosome complex component N-terminal" evidence="3">
    <location>
        <begin position="34"/>
        <end position="73"/>
    </location>
</feature>
<evidence type="ECO:0000259" key="4">
    <source>
        <dbReference type="Pfam" id="PF21266"/>
    </source>
</evidence>
<dbReference type="Gene3D" id="2.40.50.100">
    <property type="match status" value="1"/>
</dbReference>
<accession>A0AAE0FAT3</accession>
<dbReference type="Pfam" id="PF21266">
    <property type="entry name" value="S1_RRP4"/>
    <property type="match status" value="1"/>
</dbReference>
<dbReference type="EMBL" id="LGRX02021735">
    <property type="protein sequence ID" value="KAK3256361.1"/>
    <property type="molecule type" value="Genomic_DNA"/>
</dbReference>
<dbReference type="Gene3D" id="2.40.50.140">
    <property type="entry name" value="Nucleic acid-binding proteins"/>
    <property type="match status" value="1"/>
</dbReference>